<dbReference type="Proteomes" id="UP001151529">
    <property type="component" value="Chromosome 3"/>
</dbReference>
<reference evidence="1" key="2">
    <citation type="journal article" date="2023" name="Int. J. Mol. Sci.">
        <title>De Novo Assembly and Annotation of 11 Diverse Shrub Willow (Salix) Genomes Reveals Novel Gene Organization in Sex-Linked Regions.</title>
        <authorList>
            <person name="Hyden B."/>
            <person name="Feng K."/>
            <person name="Yates T.B."/>
            <person name="Jawdy S."/>
            <person name="Cereghino C."/>
            <person name="Smart L.B."/>
            <person name="Muchero W."/>
        </authorList>
    </citation>
    <scope>NUCLEOTIDE SEQUENCE [LARGE SCALE GENOMIC DNA]</scope>
    <source>
        <tissue evidence="1">Shoot tip</tissue>
    </source>
</reference>
<accession>A0A9Q0QBI3</accession>
<evidence type="ECO:0000313" key="2">
    <source>
        <dbReference type="Proteomes" id="UP001151529"/>
    </source>
</evidence>
<proteinExistence type="predicted"/>
<dbReference type="AlphaFoldDB" id="A0A9Q0QBI3"/>
<dbReference type="OrthoDB" id="1933480at2759"/>
<reference evidence="1" key="1">
    <citation type="submission" date="2022-11" db="EMBL/GenBank/DDBJ databases">
        <authorList>
            <person name="Hyden B.L."/>
            <person name="Feng K."/>
            <person name="Yates T."/>
            <person name="Jawdy S."/>
            <person name="Smart L.B."/>
            <person name="Muchero W."/>
        </authorList>
    </citation>
    <scope>NUCLEOTIDE SEQUENCE</scope>
    <source>
        <tissue evidence="1">Shoot tip</tissue>
    </source>
</reference>
<comment type="caution">
    <text evidence="1">The sequence shown here is derived from an EMBL/GenBank/DDBJ whole genome shotgun (WGS) entry which is preliminary data.</text>
</comment>
<evidence type="ECO:0000313" key="1">
    <source>
        <dbReference type="EMBL" id="KAJ6703554.1"/>
    </source>
</evidence>
<organism evidence="1 2">
    <name type="scientific">Salix viminalis</name>
    <name type="common">Common osier</name>
    <name type="synonym">Basket willow</name>
    <dbReference type="NCBI Taxonomy" id="40686"/>
    <lineage>
        <taxon>Eukaryota</taxon>
        <taxon>Viridiplantae</taxon>
        <taxon>Streptophyta</taxon>
        <taxon>Embryophyta</taxon>
        <taxon>Tracheophyta</taxon>
        <taxon>Spermatophyta</taxon>
        <taxon>Magnoliopsida</taxon>
        <taxon>eudicotyledons</taxon>
        <taxon>Gunneridae</taxon>
        <taxon>Pentapetalae</taxon>
        <taxon>rosids</taxon>
        <taxon>fabids</taxon>
        <taxon>Malpighiales</taxon>
        <taxon>Salicaceae</taxon>
        <taxon>Saliceae</taxon>
        <taxon>Salix</taxon>
    </lineage>
</organism>
<gene>
    <name evidence="1" type="ORF">OIU85_029482</name>
</gene>
<keyword evidence="2" id="KW-1185">Reference proteome</keyword>
<name>A0A9Q0QBI3_SALVM</name>
<dbReference type="EMBL" id="JAPFFL010000009">
    <property type="protein sequence ID" value="KAJ6703554.1"/>
    <property type="molecule type" value="Genomic_DNA"/>
</dbReference>
<protein>
    <submittedName>
        <fullName evidence="1">Uncharacterized protein</fullName>
    </submittedName>
</protein>
<sequence>MTISIILKGHQAKDHDIIAYMRGIAALLPAKYKFKQIRSMTGSWGTVATSTRKKQEGDASAETVLVPNEKMDPIVAFSRPPPLPPIFGPLIALSFFEMRSSHDGDDD</sequence>